<evidence type="ECO:0000313" key="2">
    <source>
        <dbReference type="EMBL" id="KAJ5381884.1"/>
    </source>
</evidence>
<name>A0A9W9SQ98_9EURO</name>
<sequence>MHDDIHQGESTHLPHLPGTDPIMGGNSGSEQHLVGLDGPSLPTPSSPTGVESPHAFAGNPQSAWRNLGDIFILNGMPVLSQGGRDWIESSTGQEFCLDRVGADVQGWQLSLVTDPTDQGLPCKPDLPDLRVLLEEIHLYRSTDYGVFFPIIDPSLLQSTIDAAYHGKVSAESSGRNSAKACIFAFHALAMTAIPDTEKLSSRPSIDYAREAYRLLPEVFNEKVTLDGLQALLLLVGSCMSS</sequence>
<dbReference type="OrthoDB" id="4116913at2759"/>
<evidence type="ECO:0000313" key="3">
    <source>
        <dbReference type="Proteomes" id="UP001147782"/>
    </source>
</evidence>
<dbReference type="EMBL" id="JAPZBS010000002">
    <property type="protein sequence ID" value="KAJ5381884.1"/>
    <property type="molecule type" value="Genomic_DNA"/>
</dbReference>
<feature type="region of interest" description="Disordered" evidence="1">
    <location>
        <begin position="1"/>
        <end position="56"/>
    </location>
</feature>
<evidence type="ECO:0000256" key="1">
    <source>
        <dbReference type="SAM" id="MobiDB-lite"/>
    </source>
</evidence>
<accession>A0A9W9SQ98</accession>
<gene>
    <name evidence="2" type="ORF">N7496_004312</name>
</gene>
<dbReference type="AlphaFoldDB" id="A0A9W9SQ98"/>
<reference evidence="2" key="1">
    <citation type="submission" date="2022-11" db="EMBL/GenBank/DDBJ databases">
        <authorList>
            <person name="Petersen C."/>
        </authorList>
    </citation>
    <scope>NUCLEOTIDE SEQUENCE</scope>
    <source>
        <strain evidence="2">IBT 29864</strain>
    </source>
</reference>
<proteinExistence type="predicted"/>
<dbReference type="GeneID" id="81436420"/>
<evidence type="ECO:0008006" key="4">
    <source>
        <dbReference type="Google" id="ProtNLM"/>
    </source>
</evidence>
<reference evidence="2" key="2">
    <citation type="journal article" date="2023" name="IMA Fungus">
        <title>Comparative genomic study of the Penicillium genus elucidates a diverse pangenome and 15 lateral gene transfer events.</title>
        <authorList>
            <person name="Petersen C."/>
            <person name="Sorensen T."/>
            <person name="Nielsen M.R."/>
            <person name="Sondergaard T.E."/>
            <person name="Sorensen J.L."/>
            <person name="Fitzpatrick D.A."/>
            <person name="Frisvad J.C."/>
            <person name="Nielsen K.L."/>
        </authorList>
    </citation>
    <scope>NUCLEOTIDE SEQUENCE</scope>
    <source>
        <strain evidence="2">IBT 29864</strain>
    </source>
</reference>
<dbReference type="RefSeq" id="XP_056559455.1">
    <property type="nucleotide sequence ID" value="XM_056697243.1"/>
</dbReference>
<protein>
    <recommendedName>
        <fullName evidence="4">Transcription factor domain-containing protein</fullName>
    </recommendedName>
</protein>
<organism evidence="2 3">
    <name type="scientific">Penicillium cataractarum</name>
    <dbReference type="NCBI Taxonomy" id="2100454"/>
    <lineage>
        <taxon>Eukaryota</taxon>
        <taxon>Fungi</taxon>
        <taxon>Dikarya</taxon>
        <taxon>Ascomycota</taxon>
        <taxon>Pezizomycotina</taxon>
        <taxon>Eurotiomycetes</taxon>
        <taxon>Eurotiomycetidae</taxon>
        <taxon>Eurotiales</taxon>
        <taxon>Aspergillaceae</taxon>
        <taxon>Penicillium</taxon>
    </lineage>
</organism>
<dbReference type="Proteomes" id="UP001147782">
    <property type="component" value="Unassembled WGS sequence"/>
</dbReference>
<keyword evidence="3" id="KW-1185">Reference proteome</keyword>
<comment type="caution">
    <text evidence="2">The sequence shown here is derived from an EMBL/GenBank/DDBJ whole genome shotgun (WGS) entry which is preliminary data.</text>
</comment>